<dbReference type="GO" id="GO:0042910">
    <property type="term" value="F:xenobiotic transmembrane transporter activity"/>
    <property type="evidence" value="ECO:0007669"/>
    <property type="project" value="TreeGrafter"/>
</dbReference>
<dbReference type="Proteomes" id="UP000005808">
    <property type="component" value="Unassembled WGS sequence"/>
</dbReference>
<reference evidence="2 3" key="1">
    <citation type="journal article" date="2012" name="J. Bacteriol.">
        <title>De Novo Genome Project of Cupriavidus basilensis OR16.</title>
        <authorList>
            <person name="Cserhati M."/>
            <person name="Kriszt B."/>
            <person name="Szoboszlay S."/>
            <person name="Toth A."/>
            <person name="Szabo I."/>
            <person name="Tancsics A."/>
            <person name="Nagy I."/>
            <person name="Horvath B."/>
            <person name="Nagy I."/>
            <person name="Kukolya J."/>
        </authorList>
    </citation>
    <scope>NUCLEOTIDE SEQUENCE [LARGE SCALE GENOMIC DNA]</scope>
    <source>
        <strain evidence="2 3">OR16</strain>
    </source>
</reference>
<dbReference type="Pfam" id="PF00873">
    <property type="entry name" value="ACR_tran"/>
    <property type="match status" value="1"/>
</dbReference>
<proteinExistence type="predicted"/>
<feature type="transmembrane region" description="Helical" evidence="1">
    <location>
        <begin position="249"/>
        <end position="266"/>
    </location>
</feature>
<evidence type="ECO:0000256" key="1">
    <source>
        <dbReference type="SAM" id="Phobius"/>
    </source>
</evidence>
<dbReference type="Gene3D" id="1.20.1640.10">
    <property type="entry name" value="Multidrug efflux transporter AcrB transmembrane domain"/>
    <property type="match status" value="1"/>
</dbReference>
<sequence length="415" mass="44102">MTSEKGALAAVAQGDVNMLAGEASSNWGEGRQHTHSSLFGSSKKTTRDSVEATTAVSSIFSGHTVAVQGQNVTVIGSNVVSDARTVIAAKNDLTIKPATETRSESHFNETKKSGFLHIGGAAFTIGSQMQSVDKRDLSTRAGASTIGSTGGDVTLVAGNHYQQTGSQVLAPKGDIDIHAKKVDIVEARETGRSTEESKFRQSGLTVAVTAPVISAIQAAQSKVKLPEGYYLEWGGQFQNMERAMGHLKIIVPVTIAAIFFLLFLLFNSVRFATLIITVLPFASIGGIIGLFVTGEYLSVPASVGFIALWGMAVLNGVVLVSYIRTLRDSGLSLDQAVIQGATQRFRPVMMTATIAMLGLVPFLFSTGPGSEVQRPLAVVVIGGLITSTLLTLVMVPTLYRWFDNRKPDPMRDVPV</sequence>
<feature type="transmembrane region" description="Helical" evidence="1">
    <location>
        <begin position="376"/>
        <end position="402"/>
    </location>
</feature>
<dbReference type="PATRIC" id="fig|1127483.3.peg.8106"/>
<feature type="transmembrane region" description="Helical" evidence="1">
    <location>
        <begin position="344"/>
        <end position="364"/>
    </location>
</feature>
<gene>
    <name evidence="2" type="ORF">OR16_40794</name>
</gene>
<feature type="transmembrane region" description="Helical" evidence="1">
    <location>
        <begin position="299"/>
        <end position="323"/>
    </location>
</feature>
<dbReference type="InterPro" id="IPR001036">
    <property type="entry name" value="Acrflvin-R"/>
</dbReference>
<dbReference type="Pfam" id="PF13332">
    <property type="entry name" value="Fil_haemagg_2"/>
    <property type="match status" value="1"/>
</dbReference>
<dbReference type="OrthoDB" id="9798415at2"/>
<keyword evidence="1" id="KW-0472">Membrane</keyword>
<dbReference type="AlphaFoldDB" id="H1SI44"/>
<dbReference type="GO" id="GO:0003824">
    <property type="term" value="F:catalytic activity"/>
    <property type="evidence" value="ECO:0007669"/>
    <property type="project" value="UniProtKB-ARBA"/>
</dbReference>
<evidence type="ECO:0000313" key="3">
    <source>
        <dbReference type="Proteomes" id="UP000005808"/>
    </source>
</evidence>
<dbReference type="SUPFAM" id="SSF82866">
    <property type="entry name" value="Multidrug efflux transporter AcrB transmembrane domain"/>
    <property type="match status" value="1"/>
</dbReference>
<name>H1SI44_9BURK</name>
<feature type="transmembrane region" description="Helical" evidence="1">
    <location>
        <begin position="273"/>
        <end position="293"/>
    </location>
</feature>
<evidence type="ECO:0000313" key="2">
    <source>
        <dbReference type="EMBL" id="EHP37811.1"/>
    </source>
</evidence>
<accession>H1SI44</accession>
<dbReference type="GO" id="GO:0005886">
    <property type="term" value="C:plasma membrane"/>
    <property type="evidence" value="ECO:0007669"/>
    <property type="project" value="TreeGrafter"/>
</dbReference>
<dbReference type="InterPro" id="IPR025157">
    <property type="entry name" value="Hemagglutinin_rpt"/>
</dbReference>
<comment type="caution">
    <text evidence="2">The sequence shown here is derived from an EMBL/GenBank/DDBJ whole genome shotgun (WGS) entry which is preliminary data.</text>
</comment>
<keyword evidence="1" id="KW-0812">Transmembrane</keyword>
<dbReference type="PANTHER" id="PTHR32063">
    <property type="match status" value="1"/>
</dbReference>
<dbReference type="Gene3D" id="3.30.70.1440">
    <property type="entry name" value="Multidrug efflux transporter AcrB pore domain"/>
    <property type="match status" value="1"/>
</dbReference>
<dbReference type="PANTHER" id="PTHR32063:SF68">
    <property type="entry name" value="PROBALE CATION EFFLUX SYSTEM PROTEIN"/>
    <property type="match status" value="1"/>
</dbReference>
<keyword evidence="1" id="KW-1133">Transmembrane helix</keyword>
<organism evidence="2 3">
    <name type="scientific">Cupriavidus basilensis OR16</name>
    <dbReference type="NCBI Taxonomy" id="1127483"/>
    <lineage>
        <taxon>Bacteria</taxon>
        <taxon>Pseudomonadati</taxon>
        <taxon>Pseudomonadota</taxon>
        <taxon>Betaproteobacteria</taxon>
        <taxon>Burkholderiales</taxon>
        <taxon>Burkholderiaceae</taxon>
        <taxon>Cupriavidus</taxon>
    </lineage>
</organism>
<dbReference type="EMBL" id="AHJE01000183">
    <property type="protein sequence ID" value="EHP37811.1"/>
    <property type="molecule type" value="Genomic_DNA"/>
</dbReference>
<protein>
    <submittedName>
        <fullName evidence="2">Outer membrane copper (Silver) and drug transport protein</fullName>
    </submittedName>
</protein>